<sequence length="111" mass="12175">MNKNLAEWPYLLVQVVQRPGRALSVTGHGEIDMTTVDALTHTLTTALRQEHPLHIDVNLAEVTFMDSSGVNALMACRADASPQGCRITISHPRPMVRRVLAVTGVHHLFGL</sequence>
<comment type="caution">
    <text evidence="4">The sequence shown here is derived from an EMBL/GenBank/DDBJ whole genome shotgun (WGS) entry which is preliminary data.</text>
</comment>
<dbReference type="InterPro" id="IPR002645">
    <property type="entry name" value="STAS_dom"/>
</dbReference>
<evidence type="ECO:0000313" key="5">
    <source>
        <dbReference type="Proteomes" id="UP000635606"/>
    </source>
</evidence>
<keyword evidence="5" id="KW-1185">Reference proteome</keyword>
<evidence type="ECO:0000313" key="4">
    <source>
        <dbReference type="EMBL" id="GIJ65676.1"/>
    </source>
</evidence>
<evidence type="ECO:0000256" key="1">
    <source>
        <dbReference type="ARBA" id="ARBA00009013"/>
    </source>
</evidence>
<organism evidence="4 5">
    <name type="scientific">Virgisporangium ochraceum</name>
    <dbReference type="NCBI Taxonomy" id="65505"/>
    <lineage>
        <taxon>Bacteria</taxon>
        <taxon>Bacillati</taxon>
        <taxon>Actinomycetota</taxon>
        <taxon>Actinomycetes</taxon>
        <taxon>Micromonosporales</taxon>
        <taxon>Micromonosporaceae</taxon>
        <taxon>Virgisporangium</taxon>
    </lineage>
</organism>
<dbReference type="PANTHER" id="PTHR33495:SF2">
    <property type="entry name" value="ANTI-SIGMA FACTOR ANTAGONIST TM_1081-RELATED"/>
    <property type="match status" value="1"/>
</dbReference>
<proteinExistence type="inferred from homology"/>
<dbReference type="InterPro" id="IPR058548">
    <property type="entry name" value="MlaB-like_STAS"/>
</dbReference>
<name>A0A8J3ZQG1_9ACTN</name>
<dbReference type="Pfam" id="PF13466">
    <property type="entry name" value="STAS_2"/>
    <property type="match status" value="1"/>
</dbReference>
<dbReference type="InterPro" id="IPR036513">
    <property type="entry name" value="STAS_dom_sf"/>
</dbReference>
<dbReference type="SUPFAM" id="SSF52091">
    <property type="entry name" value="SpoIIaa-like"/>
    <property type="match status" value="1"/>
</dbReference>
<gene>
    <name evidence="4" type="ORF">Voc01_005930</name>
</gene>
<dbReference type="Gene3D" id="3.30.750.24">
    <property type="entry name" value="STAS domain"/>
    <property type="match status" value="1"/>
</dbReference>
<evidence type="ECO:0000256" key="2">
    <source>
        <dbReference type="RuleBase" id="RU003749"/>
    </source>
</evidence>
<dbReference type="NCBIfam" id="TIGR00377">
    <property type="entry name" value="ant_ant_sig"/>
    <property type="match status" value="1"/>
</dbReference>
<comment type="similarity">
    <text evidence="1 2">Belongs to the anti-sigma-factor antagonist family.</text>
</comment>
<accession>A0A8J3ZQG1</accession>
<dbReference type="GO" id="GO:0043856">
    <property type="term" value="F:anti-sigma factor antagonist activity"/>
    <property type="evidence" value="ECO:0007669"/>
    <property type="project" value="InterPro"/>
</dbReference>
<dbReference type="AlphaFoldDB" id="A0A8J3ZQG1"/>
<dbReference type="RefSeq" id="WP_203925671.1">
    <property type="nucleotide sequence ID" value="NZ_BOPH01000007.1"/>
</dbReference>
<reference evidence="4" key="1">
    <citation type="submission" date="2021-01" db="EMBL/GenBank/DDBJ databases">
        <title>Whole genome shotgun sequence of Virgisporangium ochraceum NBRC 16418.</title>
        <authorList>
            <person name="Komaki H."/>
            <person name="Tamura T."/>
        </authorList>
    </citation>
    <scope>NUCLEOTIDE SEQUENCE</scope>
    <source>
        <strain evidence="4">NBRC 16418</strain>
    </source>
</reference>
<dbReference type="CDD" id="cd07043">
    <property type="entry name" value="STAS_anti-anti-sigma_factors"/>
    <property type="match status" value="1"/>
</dbReference>
<dbReference type="PROSITE" id="PS50801">
    <property type="entry name" value="STAS"/>
    <property type="match status" value="1"/>
</dbReference>
<dbReference type="Proteomes" id="UP000635606">
    <property type="component" value="Unassembled WGS sequence"/>
</dbReference>
<dbReference type="EMBL" id="BOPH01000007">
    <property type="protein sequence ID" value="GIJ65676.1"/>
    <property type="molecule type" value="Genomic_DNA"/>
</dbReference>
<feature type="domain" description="STAS" evidence="3">
    <location>
        <begin position="29"/>
        <end position="111"/>
    </location>
</feature>
<dbReference type="InterPro" id="IPR003658">
    <property type="entry name" value="Anti-sigma_ant"/>
</dbReference>
<dbReference type="PANTHER" id="PTHR33495">
    <property type="entry name" value="ANTI-SIGMA FACTOR ANTAGONIST TM_1081-RELATED-RELATED"/>
    <property type="match status" value="1"/>
</dbReference>
<evidence type="ECO:0000259" key="3">
    <source>
        <dbReference type="PROSITE" id="PS50801"/>
    </source>
</evidence>
<protein>
    <recommendedName>
        <fullName evidence="2">Anti-sigma factor antagonist</fullName>
    </recommendedName>
</protein>